<feature type="domain" description="VOC" evidence="1">
    <location>
        <begin position="10"/>
        <end position="127"/>
    </location>
</feature>
<dbReference type="Pfam" id="PF00903">
    <property type="entry name" value="Glyoxalase"/>
    <property type="match status" value="2"/>
</dbReference>
<reference evidence="2 3" key="1">
    <citation type="submission" date="2017-02" db="EMBL/GenBank/DDBJ databases">
        <title>Bacillus pseudomycoides isolate FSL K6-0042.</title>
        <authorList>
            <person name="Kovac J."/>
        </authorList>
    </citation>
    <scope>NUCLEOTIDE SEQUENCE [LARGE SCALE GENOMIC DNA]</scope>
    <source>
        <strain evidence="2 3">FSL K6-0042</strain>
    </source>
</reference>
<accession>A0A1Y3MUU8</accession>
<dbReference type="CDD" id="cd16359">
    <property type="entry name" value="VOC_BsCatE_like_C"/>
    <property type="match status" value="1"/>
</dbReference>
<gene>
    <name evidence="2" type="ORF">BW425_02940</name>
</gene>
<dbReference type="PROSITE" id="PS51819">
    <property type="entry name" value="VOC"/>
    <property type="match status" value="2"/>
</dbReference>
<dbReference type="SUPFAM" id="SSF54593">
    <property type="entry name" value="Glyoxalase/Bleomycin resistance protein/Dihydroxybiphenyl dioxygenase"/>
    <property type="match status" value="2"/>
</dbReference>
<dbReference type="EMBL" id="MWPX01000001">
    <property type="protein sequence ID" value="OUM50883.1"/>
    <property type="molecule type" value="Genomic_DNA"/>
</dbReference>
<name>A0A1Y3MUU8_9BACI</name>
<evidence type="ECO:0000313" key="3">
    <source>
        <dbReference type="Proteomes" id="UP000195321"/>
    </source>
</evidence>
<organism evidence="2 3">
    <name type="scientific">Bacillus pseudomycoides</name>
    <dbReference type="NCBI Taxonomy" id="64104"/>
    <lineage>
        <taxon>Bacteria</taxon>
        <taxon>Bacillati</taxon>
        <taxon>Bacillota</taxon>
        <taxon>Bacilli</taxon>
        <taxon>Bacillales</taxon>
        <taxon>Bacillaceae</taxon>
        <taxon>Bacillus</taxon>
        <taxon>Bacillus cereus group</taxon>
    </lineage>
</organism>
<dbReference type="RefSeq" id="WP_088093674.1">
    <property type="nucleotide sequence ID" value="NZ_JBALMA010000030.1"/>
</dbReference>
<dbReference type="Gene3D" id="3.10.180.10">
    <property type="entry name" value="2,3-Dihydroxybiphenyl 1,2-Dioxygenase, domain 1"/>
    <property type="match status" value="2"/>
</dbReference>
<dbReference type="PANTHER" id="PTHR43279:SF1">
    <property type="entry name" value="CATECHOL-2,3-DIOXYGENASE"/>
    <property type="match status" value="1"/>
</dbReference>
<dbReference type="Proteomes" id="UP000195321">
    <property type="component" value="Unassembled WGS sequence"/>
</dbReference>
<dbReference type="PANTHER" id="PTHR43279">
    <property type="entry name" value="CATECHOL-2,3-DIOXYGENASE"/>
    <property type="match status" value="1"/>
</dbReference>
<comment type="caution">
    <text evidence="2">The sequence shown here is derived from an EMBL/GenBank/DDBJ whole genome shotgun (WGS) entry which is preliminary data.</text>
</comment>
<proteinExistence type="predicted"/>
<feature type="domain" description="VOC" evidence="1">
    <location>
        <begin position="167"/>
        <end position="282"/>
    </location>
</feature>
<evidence type="ECO:0000259" key="1">
    <source>
        <dbReference type="PROSITE" id="PS51819"/>
    </source>
</evidence>
<dbReference type="InterPro" id="IPR029068">
    <property type="entry name" value="Glyas_Bleomycin-R_OHBP_Dase"/>
</dbReference>
<dbReference type="InterPro" id="IPR004360">
    <property type="entry name" value="Glyas_Fos-R_dOase_dom"/>
</dbReference>
<dbReference type="InterPro" id="IPR037523">
    <property type="entry name" value="VOC_core"/>
</dbReference>
<dbReference type="AlphaFoldDB" id="A0A1Y3MUU8"/>
<sequence length="285" mass="32081">MDFRLHPSTTLGTVHLYVSNLQQSLAFYTDVLRLKVVREEEHIVTLGNESNEPLLIVEEKENTLPKQRNRTGLYHFAILLPSRQDLANILLHLVQKVHPLHGGADHYFSEAIYLADPDGNGIEIYHDRQREVWRDEKGELPFVSNPLDGEGLLQQGNEWNGFPSGTVMGHIHLHVADLEEAKRFYVDGLGFEVTIPVRNGALFVSAGGYHHHVGLNTWQGEGVPPQMLNSVGLKYFTIVLVDEKEKEQVCESLKYIGAIATYKDGIMQVEDPFGHCIQLIVKGEA</sequence>
<evidence type="ECO:0000313" key="2">
    <source>
        <dbReference type="EMBL" id="OUM50883.1"/>
    </source>
</evidence>
<protein>
    <submittedName>
        <fullName evidence="2">Glyoxalase</fullName>
    </submittedName>
</protein>